<reference evidence="2 3" key="1">
    <citation type="submission" date="2012-05" db="EMBL/GenBank/DDBJ databases">
        <authorList>
            <person name="Weinstock G."/>
            <person name="Sodergren E."/>
            <person name="Lobos E.A."/>
            <person name="Fulton L."/>
            <person name="Fulton R."/>
            <person name="Courtney L."/>
            <person name="Fronick C."/>
            <person name="O'Laughlin M."/>
            <person name="Godfrey J."/>
            <person name="Wilson R.M."/>
            <person name="Miner T."/>
            <person name="Farmer C."/>
            <person name="Delehaunty K."/>
            <person name="Cordes M."/>
            <person name="Minx P."/>
            <person name="Tomlinson C."/>
            <person name="Chen J."/>
            <person name="Wollam A."/>
            <person name="Pepin K.H."/>
            <person name="Bhonagiri V."/>
            <person name="Zhang X."/>
            <person name="Suruliraj S."/>
            <person name="Warren W."/>
            <person name="Mitreva M."/>
            <person name="Mardis E.R."/>
            <person name="Wilson R.K."/>
        </authorList>
    </citation>
    <scope>NUCLEOTIDE SEQUENCE [LARGE SCALE GENOMIC DNA]</scope>
    <source>
        <strain evidence="2 3">F0055</strain>
    </source>
</reference>
<feature type="region of interest" description="Disordered" evidence="1">
    <location>
        <begin position="351"/>
        <end position="505"/>
    </location>
</feature>
<dbReference type="EMBL" id="AMEP01000104">
    <property type="protein sequence ID" value="EKX99216.1"/>
    <property type="molecule type" value="Genomic_DNA"/>
</dbReference>
<dbReference type="STRING" id="1127699.HMPREF9151_01803"/>
<accession>L1N7M0</accession>
<dbReference type="RefSeq" id="WP_009163102.1">
    <property type="nucleotide sequence ID" value="NZ_KB291004.1"/>
</dbReference>
<dbReference type="AlphaFoldDB" id="L1N7M0"/>
<feature type="compositionally biased region" description="Low complexity" evidence="1">
    <location>
        <begin position="468"/>
        <end position="481"/>
    </location>
</feature>
<gene>
    <name evidence="2" type="ORF">HMPREF9151_01803</name>
</gene>
<feature type="compositionally biased region" description="Low complexity" evidence="1">
    <location>
        <begin position="442"/>
        <end position="453"/>
    </location>
</feature>
<feature type="compositionally biased region" description="Polar residues" evidence="1">
    <location>
        <begin position="490"/>
        <end position="505"/>
    </location>
</feature>
<evidence type="ECO:0000256" key="1">
    <source>
        <dbReference type="SAM" id="MobiDB-lite"/>
    </source>
</evidence>
<evidence type="ECO:0000313" key="3">
    <source>
        <dbReference type="Proteomes" id="UP000010433"/>
    </source>
</evidence>
<evidence type="ECO:0008006" key="4">
    <source>
        <dbReference type="Google" id="ProtNLM"/>
    </source>
</evidence>
<feature type="compositionally biased region" description="Basic and acidic residues" evidence="1">
    <location>
        <begin position="393"/>
        <end position="441"/>
    </location>
</feature>
<dbReference type="Pfam" id="PF12099">
    <property type="entry name" value="DUF3575"/>
    <property type="match status" value="1"/>
</dbReference>
<comment type="caution">
    <text evidence="2">The sequence shown here is derived from an EMBL/GenBank/DDBJ whole genome shotgun (WGS) entry which is preliminary data.</text>
</comment>
<evidence type="ECO:0000313" key="2">
    <source>
        <dbReference type="EMBL" id="EKX99216.1"/>
    </source>
</evidence>
<protein>
    <recommendedName>
        <fullName evidence="4">DUF3575 domain-containing protein</fullName>
    </recommendedName>
</protein>
<dbReference type="HOGENOM" id="CLU_032555_1_0_10"/>
<sequence length="505" mass="58138">MMKSKGYKLILLFLLQLCFGTLVAFGQSNLLYYNKVDTLSFGHRFNLKTNLVDWVTLTPNIGVEFAIGNKNWNKWTIGAHGRANWNTNSKENTYYVYDIYGARLEVRKYWHARMPKRVFYLGGYVGVNQFDIKFGTTGRKGQAFIGGVSAGTVIQLYGYQNGSSLDLDLGVNAGVVFAKYHEYRRDFVSDKYVYTITKPEGGYNITFSPWIYAASTDILRASLIYHFGTKLSNRYKDRLKIDNDYRIALETAKLKRDSLNVVWEKERRLRDDSLEKADYEKRFEEQHRELEKKYERDSLSKINSELRVEQLKAKEEAKRVADSLKIVDREKAIEEKTNERRMADSLKTVNEEKTRELKLQKEQDRENARRAADSLRVVHQNQEQEAQLQKKRSKEEAKRIKDSLRQAKELQKQEAIKAKEEQKELKKKQKEEERQKKETEKAAANTPATNETNSSGEIDADSKKSDGTSPTNENSTESSNSDGNVPPGDTTGQNKSSDATGENKQ</sequence>
<organism evidence="2 3">
    <name type="scientific">Hoylesella saccharolytica F0055</name>
    <dbReference type="NCBI Taxonomy" id="1127699"/>
    <lineage>
        <taxon>Bacteria</taxon>
        <taxon>Pseudomonadati</taxon>
        <taxon>Bacteroidota</taxon>
        <taxon>Bacteroidia</taxon>
        <taxon>Bacteroidales</taxon>
        <taxon>Prevotellaceae</taxon>
        <taxon>Hoylesella</taxon>
    </lineage>
</organism>
<dbReference type="PATRIC" id="fig|1127699.3.peg.1663"/>
<dbReference type="Proteomes" id="UP000010433">
    <property type="component" value="Unassembled WGS sequence"/>
</dbReference>
<feature type="compositionally biased region" description="Basic and acidic residues" evidence="1">
    <location>
        <begin position="351"/>
        <end position="373"/>
    </location>
</feature>
<proteinExistence type="predicted"/>
<name>L1N7M0_9BACT</name>
<keyword evidence="3" id="KW-1185">Reference proteome</keyword>
<dbReference type="InterPro" id="IPR021958">
    <property type="entry name" value="DUF3575"/>
</dbReference>